<dbReference type="InterPro" id="IPR011032">
    <property type="entry name" value="GroES-like_sf"/>
</dbReference>
<protein>
    <submittedName>
        <fullName evidence="1">Alcohol dehydrogenase</fullName>
    </submittedName>
</protein>
<organism evidence="1 2">
    <name type="scientific">Talaromyces pinophilus</name>
    <name type="common">Penicillium pinophilum</name>
    <dbReference type="NCBI Taxonomy" id="128442"/>
    <lineage>
        <taxon>Eukaryota</taxon>
        <taxon>Fungi</taxon>
        <taxon>Dikarya</taxon>
        <taxon>Ascomycota</taxon>
        <taxon>Pezizomycotina</taxon>
        <taxon>Eurotiomycetes</taxon>
        <taxon>Eurotiomycetidae</taxon>
        <taxon>Eurotiales</taxon>
        <taxon>Trichocomaceae</taxon>
        <taxon>Talaromyces</taxon>
        <taxon>Talaromyces sect. Talaromyces</taxon>
    </lineage>
</organism>
<keyword evidence="2" id="KW-1185">Reference proteome</keyword>
<dbReference type="AlphaFoldDB" id="A0A6V8H9U3"/>
<accession>A0A6V8H9U3</accession>
<name>A0A6V8H9U3_TALPI</name>
<dbReference type="EMBL" id="DF933829">
    <property type="protein sequence ID" value="GAM38190.1"/>
    <property type="molecule type" value="Genomic_DNA"/>
</dbReference>
<proteinExistence type="predicted"/>
<evidence type="ECO:0000313" key="1">
    <source>
        <dbReference type="EMBL" id="GAM38190.1"/>
    </source>
</evidence>
<gene>
    <name evidence="1" type="ORF">TCE0_033r08722</name>
</gene>
<sequence length="201" mass="21675">MAAVQTPARHRARFYDQPGQLGTKVVEVDTPKPGFGDVTVQMTPLDPSRRPRRLGIIAKLGPGIESSNIKIGDRVGIKWMARVCDGLASDLAAPMLRGGVAVLKKCEAQKVNWIGRYYRDHGSNRRPRTSCLANGSKWNGYEMIGVDYSDKGDFAKECGATKFFDVTQYASNEGLVKAIKEAALDGLGAAAAIICTASNEA</sequence>
<evidence type="ECO:0000313" key="2">
    <source>
        <dbReference type="Proteomes" id="UP000053095"/>
    </source>
</evidence>
<reference evidence="2" key="1">
    <citation type="journal article" date="2015" name="Genome Announc.">
        <title>Draft genome sequence of Talaromyces cellulolyticus strain Y-94, a source of lignocellulosic biomass-degrading enzymes.</title>
        <authorList>
            <person name="Fujii T."/>
            <person name="Koike H."/>
            <person name="Sawayama S."/>
            <person name="Yano S."/>
            <person name="Inoue H."/>
        </authorList>
    </citation>
    <scope>NUCLEOTIDE SEQUENCE [LARGE SCALE GENOMIC DNA]</scope>
    <source>
        <strain evidence="2">Y-94</strain>
    </source>
</reference>
<comment type="caution">
    <text evidence="1">The sequence shown here is derived from an EMBL/GenBank/DDBJ whole genome shotgun (WGS) entry which is preliminary data.</text>
</comment>
<dbReference type="Gene3D" id="3.40.50.720">
    <property type="entry name" value="NAD(P)-binding Rossmann-like Domain"/>
    <property type="match status" value="1"/>
</dbReference>
<dbReference type="Proteomes" id="UP000053095">
    <property type="component" value="Unassembled WGS sequence"/>
</dbReference>
<dbReference type="SUPFAM" id="SSF50129">
    <property type="entry name" value="GroES-like"/>
    <property type="match status" value="1"/>
</dbReference>